<keyword evidence="1" id="KW-1133">Transmembrane helix</keyword>
<evidence type="ECO:0000256" key="1">
    <source>
        <dbReference type="SAM" id="Phobius"/>
    </source>
</evidence>
<dbReference type="HOGENOM" id="CLU_857895_0_0_1"/>
<dbReference type="GeneID" id="19167815"/>
<feature type="domain" description="DUF6594" evidence="2">
    <location>
        <begin position="155"/>
        <end position="313"/>
    </location>
</feature>
<feature type="transmembrane region" description="Helical" evidence="1">
    <location>
        <begin position="249"/>
        <end position="268"/>
    </location>
</feature>
<keyword evidence="1" id="KW-0472">Membrane</keyword>
<feature type="transmembrane region" description="Helical" evidence="1">
    <location>
        <begin position="300"/>
        <end position="318"/>
    </location>
</feature>
<feature type="transmembrane region" description="Helical" evidence="1">
    <location>
        <begin position="274"/>
        <end position="293"/>
    </location>
</feature>
<dbReference type="Pfam" id="PF20237">
    <property type="entry name" value="DUF6594"/>
    <property type="match status" value="1"/>
</dbReference>
<dbReference type="RefSeq" id="XP_007732015.1">
    <property type="nucleotide sequence ID" value="XM_007733825.1"/>
</dbReference>
<dbReference type="AlphaFoldDB" id="W9YBU8"/>
<dbReference type="eggNOG" id="ENOG502STR3">
    <property type="taxonomic scope" value="Eukaryota"/>
</dbReference>
<gene>
    <name evidence="3" type="ORF">A1O3_03690</name>
</gene>
<proteinExistence type="predicted"/>
<evidence type="ECO:0000259" key="2">
    <source>
        <dbReference type="Pfam" id="PF20237"/>
    </source>
</evidence>
<sequence>MNFLHSALPKGIAPQVHEIGGPAIGISPQYHGNLGSIPEQHPTGEGANYNGSSIPYEFKVPKRRKDGDKPKKRIWETSFEERFLHQGLRLFKHNDNDHDQDKDHQFRPSPVFYKTGEKFTVSFRGLQRLNLHAMQRKLVVLVGTLANPKSAGLPAQLDKLERAMATYVSALRDWDYMMQPRHVDRWEDPCLITSDRVLDLSLMIEAGLVQVKESRGASGPKDYDDPILPGDSKTFVVKQQDLQLFFKRFVAAIFGGIALLGPVILMVLKQDMLTTLLTASVSVILFAFALVCFSEESVGSLIGLVAAYTAVLVVFIGTSTPGVS</sequence>
<keyword evidence="1" id="KW-0812">Transmembrane</keyword>
<dbReference type="InterPro" id="IPR046529">
    <property type="entry name" value="DUF6594"/>
</dbReference>
<dbReference type="EMBL" id="AMGY01000003">
    <property type="protein sequence ID" value="EXJ86736.1"/>
    <property type="molecule type" value="Genomic_DNA"/>
</dbReference>
<name>W9YBU8_9EURO</name>
<dbReference type="Proteomes" id="UP000019478">
    <property type="component" value="Unassembled WGS sequence"/>
</dbReference>
<protein>
    <recommendedName>
        <fullName evidence="2">DUF6594 domain-containing protein</fullName>
    </recommendedName>
</protein>
<evidence type="ECO:0000313" key="3">
    <source>
        <dbReference type="EMBL" id="EXJ86736.1"/>
    </source>
</evidence>
<dbReference type="OrthoDB" id="4158957at2759"/>
<accession>W9YBU8</accession>
<comment type="caution">
    <text evidence="3">The sequence shown here is derived from an EMBL/GenBank/DDBJ whole genome shotgun (WGS) entry which is preliminary data.</text>
</comment>
<reference evidence="3 4" key="1">
    <citation type="submission" date="2013-03" db="EMBL/GenBank/DDBJ databases">
        <title>The Genome Sequence of Capronia epimyces CBS 606.96.</title>
        <authorList>
            <consortium name="The Broad Institute Genomics Platform"/>
            <person name="Cuomo C."/>
            <person name="de Hoog S."/>
            <person name="Gorbushina A."/>
            <person name="Walker B."/>
            <person name="Young S.K."/>
            <person name="Zeng Q."/>
            <person name="Gargeya S."/>
            <person name="Fitzgerald M."/>
            <person name="Haas B."/>
            <person name="Abouelleil A."/>
            <person name="Allen A.W."/>
            <person name="Alvarado L."/>
            <person name="Arachchi H.M."/>
            <person name="Berlin A.M."/>
            <person name="Chapman S.B."/>
            <person name="Gainer-Dewar J."/>
            <person name="Goldberg J."/>
            <person name="Griggs A."/>
            <person name="Gujja S."/>
            <person name="Hansen M."/>
            <person name="Howarth C."/>
            <person name="Imamovic A."/>
            <person name="Ireland A."/>
            <person name="Larimer J."/>
            <person name="McCowan C."/>
            <person name="Murphy C."/>
            <person name="Pearson M."/>
            <person name="Poon T.W."/>
            <person name="Priest M."/>
            <person name="Roberts A."/>
            <person name="Saif S."/>
            <person name="Shea T."/>
            <person name="Sisk P."/>
            <person name="Sykes S."/>
            <person name="Wortman J."/>
            <person name="Nusbaum C."/>
            <person name="Birren B."/>
        </authorList>
    </citation>
    <scope>NUCLEOTIDE SEQUENCE [LARGE SCALE GENOMIC DNA]</scope>
    <source>
        <strain evidence="3 4">CBS 606.96</strain>
    </source>
</reference>
<keyword evidence="4" id="KW-1185">Reference proteome</keyword>
<dbReference type="STRING" id="1182542.W9YBU8"/>
<evidence type="ECO:0000313" key="4">
    <source>
        <dbReference type="Proteomes" id="UP000019478"/>
    </source>
</evidence>
<organism evidence="3 4">
    <name type="scientific">Capronia epimyces CBS 606.96</name>
    <dbReference type="NCBI Taxonomy" id="1182542"/>
    <lineage>
        <taxon>Eukaryota</taxon>
        <taxon>Fungi</taxon>
        <taxon>Dikarya</taxon>
        <taxon>Ascomycota</taxon>
        <taxon>Pezizomycotina</taxon>
        <taxon>Eurotiomycetes</taxon>
        <taxon>Chaetothyriomycetidae</taxon>
        <taxon>Chaetothyriales</taxon>
        <taxon>Herpotrichiellaceae</taxon>
        <taxon>Capronia</taxon>
    </lineage>
</organism>